<protein>
    <recommendedName>
        <fullName evidence="2">F-box domain-containing protein</fullName>
    </recommendedName>
</protein>
<dbReference type="InterPro" id="IPR036047">
    <property type="entry name" value="F-box-like_dom_sf"/>
</dbReference>
<keyword evidence="4" id="KW-1185">Reference proteome</keyword>
<sequence>MNTTPAPLAALPLLVLVNVCSYLDPLSLIALTRTCASLHATLRSPERDHVWRTVRLNASPADIGCPDDISQAAWTSLIYERHCHACGGLGLKLLWGVHTRLCASCEQICQEKHTALGGSMHAFRKLFLVAGAFAPRASRARLKEKFLSEIRLANATSAAERQQGSSTTPEALVAELWHNFLAGYHPPQDDDGHFVPSARDIMPAMLEVTETETVFWQIPLLGKSLQLPRMCKAWVYYVEYGLQQLLPYPKTDDRWAATSVWRPIGSDADTSPAWWPDSAHLYLALSEPLPGSTAERRPVGDVLEYDTRAAHIVRGLLHTFEGVIDTPSSRALDAHGAYVQCATCAPPGTERDGLVLHWRHAVLHALTTHRDPPNCQWRRVQPTHAALATARDALSLRRAPVWRCSLCAWSSRLSVPHDDLEAHLRTVHGTDHMHLYAQPHHDPRALAPPARLFDMLDSFASSTIGSSVVRKEEEKPVDPLRDPRGEDAFVFCQRCPVAKRVRHFTVAAAKVHLATEHNLQDYVPGRDYAHLLPSALPSR</sequence>
<dbReference type="InterPro" id="IPR001810">
    <property type="entry name" value="F-box_dom"/>
</dbReference>
<feature type="signal peptide" evidence="1">
    <location>
        <begin position="1"/>
        <end position="22"/>
    </location>
</feature>
<dbReference type="STRING" id="1314781.A0A165N7Z6"/>
<evidence type="ECO:0000259" key="2">
    <source>
        <dbReference type="PROSITE" id="PS50181"/>
    </source>
</evidence>
<gene>
    <name evidence="3" type="ORF">EXIGLDRAFT_721880</name>
</gene>
<accession>A0A165N7Z6</accession>
<dbReference type="EMBL" id="KV425901">
    <property type="protein sequence ID" value="KZW00353.1"/>
    <property type="molecule type" value="Genomic_DNA"/>
</dbReference>
<evidence type="ECO:0000313" key="4">
    <source>
        <dbReference type="Proteomes" id="UP000077266"/>
    </source>
</evidence>
<proteinExistence type="predicted"/>
<feature type="chain" id="PRO_5007863043" description="F-box domain-containing protein" evidence="1">
    <location>
        <begin position="23"/>
        <end position="539"/>
    </location>
</feature>
<dbReference type="Proteomes" id="UP000077266">
    <property type="component" value="Unassembled WGS sequence"/>
</dbReference>
<dbReference type="PROSITE" id="PS50181">
    <property type="entry name" value="FBOX"/>
    <property type="match status" value="1"/>
</dbReference>
<dbReference type="AlphaFoldDB" id="A0A165N7Z6"/>
<organism evidence="3 4">
    <name type="scientific">Exidia glandulosa HHB12029</name>
    <dbReference type="NCBI Taxonomy" id="1314781"/>
    <lineage>
        <taxon>Eukaryota</taxon>
        <taxon>Fungi</taxon>
        <taxon>Dikarya</taxon>
        <taxon>Basidiomycota</taxon>
        <taxon>Agaricomycotina</taxon>
        <taxon>Agaricomycetes</taxon>
        <taxon>Auriculariales</taxon>
        <taxon>Exidiaceae</taxon>
        <taxon>Exidia</taxon>
    </lineage>
</organism>
<feature type="domain" description="F-box" evidence="2">
    <location>
        <begin position="5"/>
        <end position="54"/>
    </location>
</feature>
<dbReference type="OrthoDB" id="2322499at2759"/>
<evidence type="ECO:0000313" key="3">
    <source>
        <dbReference type="EMBL" id="KZW00353.1"/>
    </source>
</evidence>
<dbReference type="InParanoid" id="A0A165N7Z6"/>
<reference evidence="3 4" key="1">
    <citation type="journal article" date="2016" name="Mol. Biol. Evol.">
        <title>Comparative Genomics of Early-Diverging Mushroom-Forming Fungi Provides Insights into the Origins of Lignocellulose Decay Capabilities.</title>
        <authorList>
            <person name="Nagy L.G."/>
            <person name="Riley R."/>
            <person name="Tritt A."/>
            <person name="Adam C."/>
            <person name="Daum C."/>
            <person name="Floudas D."/>
            <person name="Sun H."/>
            <person name="Yadav J.S."/>
            <person name="Pangilinan J."/>
            <person name="Larsson K.H."/>
            <person name="Matsuura K."/>
            <person name="Barry K."/>
            <person name="Labutti K."/>
            <person name="Kuo R."/>
            <person name="Ohm R.A."/>
            <person name="Bhattacharya S.S."/>
            <person name="Shirouzu T."/>
            <person name="Yoshinaga Y."/>
            <person name="Martin F.M."/>
            <person name="Grigoriev I.V."/>
            <person name="Hibbett D.S."/>
        </authorList>
    </citation>
    <scope>NUCLEOTIDE SEQUENCE [LARGE SCALE GENOMIC DNA]</scope>
    <source>
        <strain evidence="3 4">HHB12029</strain>
    </source>
</reference>
<dbReference type="SUPFAM" id="SSF81383">
    <property type="entry name" value="F-box domain"/>
    <property type="match status" value="1"/>
</dbReference>
<name>A0A165N7Z6_EXIGL</name>
<keyword evidence="1" id="KW-0732">Signal</keyword>
<evidence type="ECO:0000256" key="1">
    <source>
        <dbReference type="SAM" id="SignalP"/>
    </source>
</evidence>